<name>A0A2G9V4N7_TELCI</name>
<dbReference type="EMBL" id="KZ344996">
    <property type="protein sequence ID" value="PIO77473.1"/>
    <property type="molecule type" value="Genomic_DNA"/>
</dbReference>
<evidence type="ECO:0000256" key="1">
    <source>
        <dbReference type="SAM" id="Coils"/>
    </source>
</evidence>
<sequence length="154" mass="17349">MATTPSRSSSVPVKRSRLDLSPQWPAHAEGLKELFLNDALPPYCKVLVDVLIDTKKELADLARQCREILAENKSLKEENMSLRNQLRALMSSNRISESTQGNADGNLRGLQGLKGQMTLCHIMRNRPNQPYCNQQPGYYPQQPGYYPQPPPQTV</sequence>
<gene>
    <name evidence="3" type="ORF">TELCIR_00421</name>
</gene>
<dbReference type="Proteomes" id="UP000230423">
    <property type="component" value="Unassembled WGS sequence"/>
</dbReference>
<reference evidence="3 4" key="1">
    <citation type="submission" date="2015-09" db="EMBL/GenBank/DDBJ databases">
        <title>Draft genome of the parasitic nematode Teladorsagia circumcincta isolate WARC Sus (inbred).</title>
        <authorList>
            <person name="Mitreva M."/>
        </authorList>
    </citation>
    <scope>NUCLEOTIDE SEQUENCE [LARGE SCALE GENOMIC DNA]</scope>
    <source>
        <strain evidence="3 4">S</strain>
    </source>
</reference>
<evidence type="ECO:0000313" key="3">
    <source>
        <dbReference type="EMBL" id="PIO77473.1"/>
    </source>
</evidence>
<accession>A0A2G9V4N7</accession>
<protein>
    <submittedName>
        <fullName evidence="3">Uncharacterized protein</fullName>
    </submittedName>
</protein>
<feature type="compositionally biased region" description="Low complexity" evidence="2">
    <location>
        <begin position="131"/>
        <end position="145"/>
    </location>
</feature>
<evidence type="ECO:0000256" key="2">
    <source>
        <dbReference type="SAM" id="MobiDB-lite"/>
    </source>
</evidence>
<organism evidence="3 4">
    <name type="scientific">Teladorsagia circumcincta</name>
    <name type="common">Brown stomach worm</name>
    <name type="synonym">Ostertagia circumcincta</name>
    <dbReference type="NCBI Taxonomy" id="45464"/>
    <lineage>
        <taxon>Eukaryota</taxon>
        <taxon>Metazoa</taxon>
        <taxon>Ecdysozoa</taxon>
        <taxon>Nematoda</taxon>
        <taxon>Chromadorea</taxon>
        <taxon>Rhabditida</taxon>
        <taxon>Rhabditina</taxon>
        <taxon>Rhabditomorpha</taxon>
        <taxon>Strongyloidea</taxon>
        <taxon>Trichostrongylidae</taxon>
        <taxon>Teladorsagia</taxon>
    </lineage>
</organism>
<feature type="region of interest" description="Disordered" evidence="2">
    <location>
        <begin position="131"/>
        <end position="154"/>
    </location>
</feature>
<dbReference type="AlphaFoldDB" id="A0A2G9V4N7"/>
<dbReference type="OrthoDB" id="5872625at2759"/>
<proteinExistence type="predicted"/>
<evidence type="ECO:0000313" key="4">
    <source>
        <dbReference type="Proteomes" id="UP000230423"/>
    </source>
</evidence>
<keyword evidence="4" id="KW-1185">Reference proteome</keyword>
<feature type="coiled-coil region" evidence="1">
    <location>
        <begin position="51"/>
        <end position="92"/>
    </location>
</feature>
<keyword evidence="1" id="KW-0175">Coiled coil</keyword>